<accession>A0A060SC56</accession>
<evidence type="ECO:0000259" key="2">
    <source>
        <dbReference type="PROSITE" id="PS50219"/>
    </source>
</evidence>
<dbReference type="GO" id="GO:0005085">
    <property type="term" value="F:guanyl-nucleotide exchange factor activity"/>
    <property type="evidence" value="ECO:0007669"/>
    <property type="project" value="UniProtKB-KW"/>
</dbReference>
<evidence type="ECO:0000313" key="4">
    <source>
        <dbReference type="Proteomes" id="UP000029665"/>
    </source>
</evidence>
<sequence>MSALKRTISGWKELWVVLFDNYLVMTKRKGSGPSTNTVEDRNEWRRKLLSAILARKVSQESNSIFRLKTITAETTSSHDGPAHPSGQLTGRVSCTLPFGVHDGRRFYAVGSEDGVWIGAPQQPNSIQRVIPLRMVTQLAFLVEYGLLVVLADKILYAIGIESVVPSLTRDADRPSDVFAFQRISNPHTPIHFFSVGRLAGRTLIISKKRKGVDSVFRILEVFLPAGEQGPPNIKVSKDFFLPSDTYDLLFLKTKVCILCPRGFEIMDLSDFSSATIPLEEDLQQMGKRPGAHKPIAMLRIREDEFVLCYEEFGLYVDKRGAPSRSPPVIEWEGVAAHAAWHAPYVLLFHDSFIEVRHIESGRLAQIMLGRDVRCLWDGRGVIPAEHPAFDDEFEDPRTPRIHAVLDDSDVLSHNPYNQTPHERDHVVELVPTERLVVPGTRYSPSLLSVADTLPPYTP</sequence>
<dbReference type="AlphaFoldDB" id="A0A060SC56"/>
<keyword evidence="1" id="KW-0344">Guanine-nucleotide releasing factor</keyword>
<evidence type="ECO:0000313" key="3">
    <source>
        <dbReference type="EMBL" id="CDO69978.1"/>
    </source>
</evidence>
<dbReference type="PANTHER" id="PTHR46572:SF1">
    <property type="entry name" value="RHO1 GUANINE NUCLEOTIDE EXCHANGE FACTOR TUS1"/>
    <property type="match status" value="1"/>
</dbReference>
<dbReference type="InterPro" id="IPR052233">
    <property type="entry name" value="Rho-type_GEFs"/>
</dbReference>
<evidence type="ECO:0000256" key="1">
    <source>
        <dbReference type="ARBA" id="ARBA00022658"/>
    </source>
</evidence>
<keyword evidence="4" id="KW-1185">Reference proteome</keyword>
<dbReference type="SMART" id="SM00036">
    <property type="entry name" value="CNH"/>
    <property type="match status" value="1"/>
</dbReference>
<name>A0A060SC56_PYCCI</name>
<dbReference type="SUPFAM" id="SSF50729">
    <property type="entry name" value="PH domain-like"/>
    <property type="match status" value="1"/>
</dbReference>
<reference evidence="3" key="1">
    <citation type="submission" date="2014-01" db="EMBL/GenBank/DDBJ databases">
        <title>The genome of the white-rot fungus Pycnoporus cinnabarinus: a basidiomycete model with a versatile arsenal for lignocellulosic biomass breakdown.</title>
        <authorList>
            <person name="Levasseur A."/>
            <person name="Lomascolo A."/>
            <person name="Ruiz-Duenas F.J."/>
            <person name="Uzan E."/>
            <person name="Piumi F."/>
            <person name="Kues U."/>
            <person name="Ram A.F.J."/>
            <person name="Murat C."/>
            <person name="Haon M."/>
            <person name="Benoit I."/>
            <person name="Arfi Y."/>
            <person name="Chevret D."/>
            <person name="Drula E."/>
            <person name="Kwon M.J."/>
            <person name="Gouret P."/>
            <person name="Lesage-Meessen L."/>
            <person name="Lombard V."/>
            <person name="Mariette J."/>
            <person name="Noirot C."/>
            <person name="Park J."/>
            <person name="Patyshakuliyeva A."/>
            <person name="Wieneger R.A.B."/>
            <person name="Wosten H.A.B."/>
            <person name="Martin F."/>
            <person name="Coutinho P.M."/>
            <person name="de Vries R."/>
            <person name="Martinez A.T."/>
            <person name="Klopp C."/>
            <person name="Pontarotti P."/>
            <person name="Henrissat B."/>
            <person name="Record E."/>
        </authorList>
    </citation>
    <scope>NUCLEOTIDE SEQUENCE [LARGE SCALE GENOMIC DNA]</scope>
    <source>
        <strain evidence="3">BRFM137</strain>
    </source>
</reference>
<dbReference type="Proteomes" id="UP000029665">
    <property type="component" value="Unassembled WGS sequence"/>
</dbReference>
<dbReference type="HOGENOM" id="CLU_040822_0_0_1"/>
<dbReference type="InterPro" id="IPR001180">
    <property type="entry name" value="CNH_dom"/>
</dbReference>
<dbReference type="PANTHER" id="PTHR46572">
    <property type="entry name" value="RHO1 GDP-GTP EXCHANGE PROTEIN 1-RELATED"/>
    <property type="match status" value="1"/>
</dbReference>
<dbReference type="Pfam" id="PF00780">
    <property type="entry name" value="CNH"/>
    <property type="match status" value="1"/>
</dbReference>
<gene>
    <name evidence="3" type="ORF">BN946_scf184836.g52</name>
</gene>
<comment type="caution">
    <text evidence="3">The sequence shown here is derived from an EMBL/GenBank/DDBJ whole genome shotgun (WGS) entry which is preliminary data.</text>
</comment>
<dbReference type="OrthoDB" id="2272012at2759"/>
<dbReference type="PROSITE" id="PS50219">
    <property type="entry name" value="CNH"/>
    <property type="match status" value="1"/>
</dbReference>
<dbReference type="STRING" id="5643.A0A060SC56"/>
<proteinExistence type="predicted"/>
<dbReference type="EMBL" id="CCBP010000059">
    <property type="protein sequence ID" value="CDO69978.1"/>
    <property type="molecule type" value="Genomic_DNA"/>
</dbReference>
<feature type="domain" description="CNH" evidence="2">
    <location>
        <begin position="89"/>
        <end position="382"/>
    </location>
</feature>
<organism evidence="3 4">
    <name type="scientific">Pycnoporus cinnabarinus</name>
    <name type="common">Cinnabar-red polypore</name>
    <name type="synonym">Trametes cinnabarina</name>
    <dbReference type="NCBI Taxonomy" id="5643"/>
    <lineage>
        <taxon>Eukaryota</taxon>
        <taxon>Fungi</taxon>
        <taxon>Dikarya</taxon>
        <taxon>Basidiomycota</taxon>
        <taxon>Agaricomycotina</taxon>
        <taxon>Agaricomycetes</taxon>
        <taxon>Polyporales</taxon>
        <taxon>Polyporaceae</taxon>
        <taxon>Trametes</taxon>
    </lineage>
</organism>
<protein>
    <recommendedName>
        <fullName evidence="2">CNH domain-containing protein</fullName>
    </recommendedName>
</protein>
<dbReference type="OMA" id="YVVWKPP"/>